<proteinExistence type="predicted"/>
<evidence type="ECO:0000313" key="1">
    <source>
        <dbReference type="EMBL" id="KAG0462818.1"/>
    </source>
</evidence>
<name>A0A835UIM6_VANPL</name>
<evidence type="ECO:0000313" key="2">
    <source>
        <dbReference type="Proteomes" id="UP000639772"/>
    </source>
</evidence>
<organism evidence="1 2">
    <name type="scientific">Vanilla planifolia</name>
    <name type="common">Vanilla</name>
    <dbReference type="NCBI Taxonomy" id="51239"/>
    <lineage>
        <taxon>Eukaryota</taxon>
        <taxon>Viridiplantae</taxon>
        <taxon>Streptophyta</taxon>
        <taxon>Embryophyta</taxon>
        <taxon>Tracheophyta</taxon>
        <taxon>Spermatophyta</taxon>
        <taxon>Magnoliopsida</taxon>
        <taxon>Liliopsida</taxon>
        <taxon>Asparagales</taxon>
        <taxon>Orchidaceae</taxon>
        <taxon>Vanilloideae</taxon>
        <taxon>Vanilleae</taxon>
        <taxon>Vanilla</taxon>
    </lineage>
</organism>
<protein>
    <submittedName>
        <fullName evidence="1">Uncharacterized protein</fullName>
    </submittedName>
</protein>
<dbReference type="Proteomes" id="UP000639772">
    <property type="component" value="Chromosome 11"/>
</dbReference>
<dbReference type="AlphaFoldDB" id="A0A835UIM6"/>
<sequence length="66" mass="7705">MGNPHTFLCREADGGEGKAFRRKADFQEKLFFDVFLVKKLESLGWWKLMDVALHGFRQSKKDEISN</sequence>
<reference evidence="1 2" key="1">
    <citation type="journal article" date="2020" name="Nat. Food">
        <title>A phased Vanilla planifolia genome enables genetic improvement of flavour and production.</title>
        <authorList>
            <person name="Hasing T."/>
            <person name="Tang H."/>
            <person name="Brym M."/>
            <person name="Khazi F."/>
            <person name="Huang T."/>
            <person name="Chambers A.H."/>
        </authorList>
    </citation>
    <scope>NUCLEOTIDE SEQUENCE [LARGE SCALE GENOMIC DNA]</scope>
    <source>
        <tissue evidence="1">Leaf</tissue>
    </source>
</reference>
<accession>A0A835UIM6</accession>
<dbReference type="EMBL" id="JADCNM010000011">
    <property type="protein sequence ID" value="KAG0462818.1"/>
    <property type="molecule type" value="Genomic_DNA"/>
</dbReference>
<comment type="caution">
    <text evidence="1">The sequence shown here is derived from an EMBL/GenBank/DDBJ whole genome shotgun (WGS) entry which is preliminary data.</text>
</comment>
<gene>
    <name evidence="1" type="ORF">HPP92_021294</name>
</gene>